<proteinExistence type="predicted"/>
<dbReference type="AlphaFoldDB" id="V5TXS3"/>
<evidence type="ECO:0000313" key="1">
    <source>
        <dbReference type="EMBL" id="AHB69505.1"/>
    </source>
</evidence>
<sequence length="41" mass="4615">MAAFLQTLMIKTFREAGKKMAEGEARAVNSIRQLQKQKPPP</sequence>
<accession>V5TXS3</accession>
<reference evidence="1 2" key="1">
    <citation type="journal article" date="2014" name="Genome Announc.">
        <title>Complete Genome Sequence of Cronobacter sakazakii Strain CMCC 45402.</title>
        <authorList>
            <person name="Zhao Z."/>
            <person name="Wang L."/>
            <person name="Wang B."/>
            <person name="Liang H."/>
            <person name="Ye Q."/>
            <person name="Zeng M."/>
        </authorList>
    </citation>
    <scope>NUCLEOTIDE SEQUENCE [LARGE SCALE GENOMIC DNA]</scope>
    <source>
        <strain evidence="2">45402</strain>
    </source>
</reference>
<protein>
    <submittedName>
        <fullName evidence="1">Uncharacterized protein</fullName>
    </submittedName>
</protein>
<name>V5TXS3_9ENTR</name>
<evidence type="ECO:0000313" key="2">
    <source>
        <dbReference type="Proteomes" id="UP000018545"/>
    </source>
</evidence>
<organism evidence="1 2">
    <name type="scientific">Cronobacter malonaticus</name>
    <dbReference type="NCBI Taxonomy" id="413503"/>
    <lineage>
        <taxon>Bacteria</taxon>
        <taxon>Pseudomonadati</taxon>
        <taxon>Pseudomonadota</taxon>
        <taxon>Gammaproteobacteria</taxon>
        <taxon>Enterobacterales</taxon>
        <taxon>Enterobacteriaceae</taxon>
        <taxon>Cronobacter</taxon>
    </lineage>
</organism>
<dbReference type="HOGENOM" id="CLU_3268830_0_0_6"/>
<dbReference type="EMBL" id="CP006731">
    <property type="protein sequence ID" value="AHB69505.1"/>
    <property type="molecule type" value="Genomic_DNA"/>
</dbReference>
<dbReference type="KEGG" id="csi:P262_01608"/>
<gene>
    <name evidence="1" type="ORF">P262_01608</name>
</gene>
<dbReference type="Proteomes" id="UP000018545">
    <property type="component" value="Chromosome"/>
</dbReference>